<accession>A0A922L3I7</accession>
<protein>
    <submittedName>
        <fullName evidence="3">Uncharacterized protein</fullName>
    </submittedName>
</protein>
<feature type="region of interest" description="Disordered" evidence="1">
    <location>
        <begin position="91"/>
        <end position="117"/>
    </location>
</feature>
<comment type="caution">
    <text evidence="3">The sequence shown here is derived from an EMBL/GenBank/DDBJ whole genome shotgun (WGS) entry which is preliminary data.</text>
</comment>
<keyword evidence="2" id="KW-0812">Transmembrane</keyword>
<keyword evidence="4" id="KW-1185">Reference proteome</keyword>
<organism evidence="3 4">
    <name type="scientific">Dermatophagoides farinae</name>
    <name type="common">American house dust mite</name>
    <dbReference type="NCBI Taxonomy" id="6954"/>
    <lineage>
        <taxon>Eukaryota</taxon>
        <taxon>Metazoa</taxon>
        <taxon>Ecdysozoa</taxon>
        <taxon>Arthropoda</taxon>
        <taxon>Chelicerata</taxon>
        <taxon>Arachnida</taxon>
        <taxon>Acari</taxon>
        <taxon>Acariformes</taxon>
        <taxon>Sarcoptiformes</taxon>
        <taxon>Astigmata</taxon>
        <taxon>Psoroptidia</taxon>
        <taxon>Analgoidea</taxon>
        <taxon>Pyroglyphidae</taxon>
        <taxon>Dermatophagoidinae</taxon>
        <taxon>Dermatophagoides</taxon>
    </lineage>
</organism>
<proteinExistence type="predicted"/>
<name>A0A922L3I7_DERFA</name>
<evidence type="ECO:0000313" key="3">
    <source>
        <dbReference type="EMBL" id="KAH9517063.1"/>
    </source>
</evidence>
<dbReference type="AlphaFoldDB" id="A0A922L3I7"/>
<sequence>MTIGYSDPKNVYQCRHPMNCCFEYTKPSCCGRKPSIQIIKEQLTLWGGLFAILFCLASIVYCRKKDVNLPACTVFKNFLVRLCCGNNNSGNNDDDDDNPSMMNNNNHHEPHQSQQTNNVIKNQQQTPSSLLWYHHRNHTKINPLPQHYQTFTQPSSSSSSSMIQMSQNKQTINDMDFNVLIKLT</sequence>
<reference evidence="3" key="1">
    <citation type="submission" date="2013-05" db="EMBL/GenBank/DDBJ databases">
        <authorList>
            <person name="Yim A.K.Y."/>
            <person name="Chan T.F."/>
            <person name="Ji K.M."/>
            <person name="Liu X.Y."/>
            <person name="Zhou J.W."/>
            <person name="Li R.Q."/>
            <person name="Yang K.Y."/>
            <person name="Li J."/>
            <person name="Li M."/>
            <person name="Law P.T.W."/>
            <person name="Wu Y.L."/>
            <person name="Cai Z.L."/>
            <person name="Qin H."/>
            <person name="Bao Y."/>
            <person name="Leung R.K.K."/>
            <person name="Ng P.K.S."/>
            <person name="Zou J."/>
            <person name="Zhong X.J."/>
            <person name="Ran P.X."/>
            <person name="Zhong N.S."/>
            <person name="Liu Z.G."/>
            <person name="Tsui S.K.W."/>
        </authorList>
    </citation>
    <scope>NUCLEOTIDE SEQUENCE</scope>
    <source>
        <strain evidence="3">Derf</strain>
        <tissue evidence="3">Whole organism</tissue>
    </source>
</reference>
<feature type="region of interest" description="Disordered" evidence="1">
    <location>
        <begin position="143"/>
        <end position="166"/>
    </location>
</feature>
<reference evidence="3" key="2">
    <citation type="journal article" date="2022" name="Res Sq">
        <title>Comparative Genomics Reveals Insights into the Divergent Evolution of Astigmatic Mites and Household Pest Adaptations.</title>
        <authorList>
            <person name="Xiong Q."/>
            <person name="Wan A.T.-Y."/>
            <person name="Liu X.-Y."/>
            <person name="Fung C.S.-H."/>
            <person name="Xiao X."/>
            <person name="Malainual N."/>
            <person name="Hou J."/>
            <person name="Wang L."/>
            <person name="Wang M."/>
            <person name="Yang K."/>
            <person name="Cui Y."/>
            <person name="Leung E."/>
            <person name="Nong W."/>
            <person name="Shin S.-K."/>
            <person name="Au S."/>
            <person name="Jeong K.Y."/>
            <person name="Chew F.T."/>
            <person name="Hui J."/>
            <person name="Leung T.F."/>
            <person name="Tungtrongchitr A."/>
            <person name="Zhong N."/>
            <person name="Liu Z."/>
            <person name="Tsui S."/>
        </authorList>
    </citation>
    <scope>NUCLEOTIDE SEQUENCE</scope>
    <source>
        <strain evidence="3">Derf</strain>
        <tissue evidence="3">Whole organism</tissue>
    </source>
</reference>
<dbReference type="EMBL" id="ASGP02000003">
    <property type="protein sequence ID" value="KAH9517063.1"/>
    <property type="molecule type" value="Genomic_DNA"/>
</dbReference>
<keyword evidence="2" id="KW-0472">Membrane</keyword>
<gene>
    <name evidence="3" type="ORF">DERF_007763</name>
</gene>
<evidence type="ECO:0000256" key="1">
    <source>
        <dbReference type="SAM" id="MobiDB-lite"/>
    </source>
</evidence>
<evidence type="ECO:0000256" key="2">
    <source>
        <dbReference type="SAM" id="Phobius"/>
    </source>
</evidence>
<keyword evidence="2" id="KW-1133">Transmembrane helix</keyword>
<dbReference type="Proteomes" id="UP000790347">
    <property type="component" value="Unassembled WGS sequence"/>
</dbReference>
<evidence type="ECO:0000313" key="4">
    <source>
        <dbReference type="Proteomes" id="UP000790347"/>
    </source>
</evidence>
<feature type="transmembrane region" description="Helical" evidence="2">
    <location>
        <begin position="43"/>
        <end position="61"/>
    </location>
</feature>